<organism evidence="3 4">
    <name type="scientific">Lysinibacillus louembei</name>
    <dbReference type="NCBI Taxonomy" id="1470088"/>
    <lineage>
        <taxon>Bacteria</taxon>
        <taxon>Bacillati</taxon>
        <taxon>Bacillota</taxon>
        <taxon>Bacilli</taxon>
        <taxon>Bacillales</taxon>
        <taxon>Bacillaceae</taxon>
        <taxon>Lysinibacillus</taxon>
    </lineage>
</organism>
<dbReference type="Pfam" id="PF10400">
    <property type="entry name" value="Vir_act_alpha_C"/>
    <property type="match status" value="1"/>
</dbReference>
<dbReference type="RefSeq" id="WP_319837728.1">
    <property type="nucleotide sequence ID" value="NZ_CP137624.1"/>
</dbReference>
<dbReference type="SUPFAM" id="SSF46785">
    <property type="entry name" value="Winged helix' DNA-binding domain"/>
    <property type="match status" value="1"/>
</dbReference>
<dbReference type="PANTHER" id="PTHR43252:SF6">
    <property type="entry name" value="NEGATIVE TRANSCRIPTION REGULATOR PADR"/>
    <property type="match status" value="1"/>
</dbReference>
<reference evidence="3 4" key="1">
    <citation type="submission" date="2023-09" db="EMBL/GenBank/DDBJ databases">
        <authorList>
            <person name="Page C.A."/>
            <person name="Perez-Diaz I.M."/>
        </authorList>
    </citation>
    <scope>NUCLEOTIDE SEQUENCE [LARGE SCALE GENOMIC DNA]</scope>
    <source>
        <strain evidence="3 4">Ll15</strain>
    </source>
</reference>
<evidence type="ECO:0000259" key="2">
    <source>
        <dbReference type="Pfam" id="PF10400"/>
    </source>
</evidence>
<proteinExistence type="predicted"/>
<evidence type="ECO:0000313" key="4">
    <source>
        <dbReference type="Proteomes" id="UP001322664"/>
    </source>
</evidence>
<dbReference type="InterPro" id="IPR036390">
    <property type="entry name" value="WH_DNA-bd_sf"/>
</dbReference>
<evidence type="ECO:0000259" key="1">
    <source>
        <dbReference type="Pfam" id="PF03551"/>
    </source>
</evidence>
<keyword evidence="4" id="KW-1185">Reference proteome</keyword>
<protein>
    <submittedName>
        <fullName evidence="3">PadR family transcriptional regulator</fullName>
    </submittedName>
</protein>
<dbReference type="PANTHER" id="PTHR43252">
    <property type="entry name" value="TRANSCRIPTIONAL REGULATOR YQJI"/>
    <property type="match status" value="1"/>
</dbReference>
<dbReference type="EMBL" id="CP137624">
    <property type="protein sequence ID" value="WPK13127.1"/>
    <property type="molecule type" value="Genomic_DNA"/>
</dbReference>
<dbReference type="InterPro" id="IPR005149">
    <property type="entry name" value="Tscrpt_reg_PadR_N"/>
</dbReference>
<feature type="domain" description="Transcription regulator PadR N-terminal" evidence="1">
    <location>
        <begin position="11"/>
        <end position="84"/>
    </location>
</feature>
<feature type="domain" description="Transcription regulator PadR C-terminal" evidence="2">
    <location>
        <begin position="98"/>
        <end position="178"/>
    </location>
</feature>
<dbReference type="Proteomes" id="UP001322664">
    <property type="component" value="Chromosome"/>
</dbReference>
<dbReference type="InterPro" id="IPR036388">
    <property type="entry name" value="WH-like_DNA-bd_sf"/>
</dbReference>
<dbReference type="InterPro" id="IPR018309">
    <property type="entry name" value="Tscrpt_reg_PadR_C"/>
</dbReference>
<dbReference type="Pfam" id="PF03551">
    <property type="entry name" value="PadR"/>
    <property type="match status" value="1"/>
</dbReference>
<sequence>MTKYNDTTYALLGILTTECKSGYAIKQLIDRSLNHFWKISYGQIYPTLKLISQEGLAEIRTSSGNGRPDKNEYYLTEKGIEVLKNWLEQPIEHFPTERNEVLLKLFFGHYQSYEKQKLLLQNYKEALAGRYQTYVAIEQAIQQDTSKDAMYWLFTLDYGKRTTQAAIDWCNFTLEKLKKEE</sequence>
<name>A0ABZ0S5B9_9BACI</name>
<dbReference type="Gene3D" id="1.10.10.10">
    <property type="entry name" value="Winged helix-like DNA-binding domain superfamily/Winged helix DNA-binding domain"/>
    <property type="match status" value="1"/>
</dbReference>
<dbReference type="Gene3D" id="6.10.140.190">
    <property type="match status" value="1"/>
</dbReference>
<accession>A0ABZ0S5B9</accession>
<gene>
    <name evidence="3" type="ORF">R6U77_05415</name>
</gene>
<evidence type="ECO:0000313" key="3">
    <source>
        <dbReference type="EMBL" id="WPK13127.1"/>
    </source>
</evidence>